<dbReference type="EMBL" id="JNBR01000374">
    <property type="protein sequence ID" value="OQR94135.1"/>
    <property type="molecule type" value="Genomic_DNA"/>
</dbReference>
<dbReference type="AlphaFoldDB" id="A0A1V9Z806"/>
<dbReference type="InterPro" id="IPR006175">
    <property type="entry name" value="YjgF/YER057c/UK114"/>
</dbReference>
<dbReference type="OrthoDB" id="309640at2759"/>
<evidence type="ECO:0000313" key="1">
    <source>
        <dbReference type="EMBL" id="OQR94135.1"/>
    </source>
</evidence>
<evidence type="ECO:0000313" key="2">
    <source>
        <dbReference type="Proteomes" id="UP000243579"/>
    </source>
</evidence>
<comment type="caution">
    <text evidence="1">The sequence shown here is derived from an EMBL/GenBank/DDBJ whole genome shotgun (WGS) entry which is preliminary data.</text>
</comment>
<protein>
    <submittedName>
        <fullName evidence="1">Uncharacterized protein</fullName>
    </submittedName>
</protein>
<accession>A0A1V9Z806</accession>
<reference evidence="1 2" key="1">
    <citation type="journal article" date="2014" name="Genome Biol. Evol.">
        <title>The secreted proteins of Achlya hypogyna and Thraustotheca clavata identify the ancestral oomycete secretome and reveal gene acquisitions by horizontal gene transfer.</title>
        <authorList>
            <person name="Misner I."/>
            <person name="Blouin N."/>
            <person name="Leonard G."/>
            <person name="Richards T.A."/>
            <person name="Lane C.E."/>
        </authorList>
    </citation>
    <scope>NUCLEOTIDE SEQUENCE [LARGE SCALE GENOMIC DNA]</scope>
    <source>
        <strain evidence="1 2">ATCC 48635</strain>
    </source>
</reference>
<dbReference type="Pfam" id="PF01042">
    <property type="entry name" value="Ribonuc_L-PSP"/>
    <property type="match status" value="1"/>
</dbReference>
<gene>
    <name evidence="1" type="ORF">ACHHYP_01680</name>
</gene>
<proteinExistence type="predicted"/>
<dbReference type="PANTHER" id="PTHR47328">
    <property type="match status" value="1"/>
</dbReference>
<name>A0A1V9Z806_ACHHY</name>
<dbReference type="SUPFAM" id="SSF55298">
    <property type="entry name" value="YjgF-like"/>
    <property type="match status" value="1"/>
</dbReference>
<dbReference type="PANTHER" id="PTHR47328:SF1">
    <property type="entry name" value="RUTC FAMILY PROTEIN YOAB"/>
    <property type="match status" value="1"/>
</dbReference>
<sequence>MIALAGIARRSFRPLVALGVRRPVLQHSAARLVSSTLRLGIQRLQVEKRYSEIVVHNNTVYLSGQLADDLGGDITAQTQETLHSIDQLLADAGSDKSRILSVTIYLKDMADYAAMNAVWDAWVPVGATPARATVEAKLYDSAVLVEMSVIAAA</sequence>
<dbReference type="STRING" id="1202772.A0A1V9Z806"/>
<dbReference type="InterPro" id="IPR035959">
    <property type="entry name" value="RutC-like_sf"/>
</dbReference>
<keyword evidence="2" id="KW-1185">Reference proteome</keyword>
<dbReference type="InterPro" id="IPR035709">
    <property type="entry name" value="YoaB-like"/>
</dbReference>
<dbReference type="CDD" id="cd06150">
    <property type="entry name" value="YjgF_YER057c_UK114_like_2"/>
    <property type="match status" value="1"/>
</dbReference>
<dbReference type="Gene3D" id="3.30.1330.40">
    <property type="entry name" value="RutC-like"/>
    <property type="match status" value="1"/>
</dbReference>
<organism evidence="1 2">
    <name type="scientific">Achlya hypogyna</name>
    <name type="common">Oomycete</name>
    <name type="synonym">Protoachlya hypogyna</name>
    <dbReference type="NCBI Taxonomy" id="1202772"/>
    <lineage>
        <taxon>Eukaryota</taxon>
        <taxon>Sar</taxon>
        <taxon>Stramenopiles</taxon>
        <taxon>Oomycota</taxon>
        <taxon>Saprolegniomycetes</taxon>
        <taxon>Saprolegniales</taxon>
        <taxon>Achlyaceae</taxon>
        <taxon>Achlya</taxon>
    </lineage>
</organism>
<dbReference type="Proteomes" id="UP000243579">
    <property type="component" value="Unassembled WGS sequence"/>
</dbReference>